<dbReference type="NCBIfam" id="TIGR01733">
    <property type="entry name" value="AA-adenyl-dom"/>
    <property type="match status" value="3"/>
</dbReference>
<dbReference type="Proteomes" id="UP000248039">
    <property type="component" value="Unassembled WGS sequence"/>
</dbReference>
<protein>
    <submittedName>
        <fullName evidence="7">Non-ribosomal peptide synthetase</fullName>
    </submittedName>
</protein>
<dbReference type="PROSITE" id="PS50075">
    <property type="entry name" value="CARRIER"/>
    <property type="match status" value="4"/>
</dbReference>
<dbReference type="InterPro" id="IPR000873">
    <property type="entry name" value="AMP-dep_synth/lig_dom"/>
</dbReference>
<feature type="domain" description="Carrier" evidence="6">
    <location>
        <begin position="1153"/>
        <end position="1228"/>
    </location>
</feature>
<dbReference type="PROSITE" id="PS00012">
    <property type="entry name" value="PHOSPHOPANTETHEINE"/>
    <property type="match status" value="4"/>
</dbReference>
<dbReference type="FunFam" id="3.30.300.30:FF:000010">
    <property type="entry name" value="Enterobactin synthetase component F"/>
    <property type="match status" value="2"/>
</dbReference>
<feature type="compositionally biased region" description="Basic and acidic residues" evidence="5">
    <location>
        <begin position="1135"/>
        <end position="1145"/>
    </location>
</feature>
<dbReference type="InterPro" id="IPR036736">
    <property type="entry name" value="ACP-like_sf"/>
</dbReference>
<dbReference type="SUPFAM" id="SSF47336">
    <property type="entry name" value="ACP-like"/>
    <property type="match status" value="4"/>
</dbReference>
<dbReference type="OrthoDB" id="2472181at2"/>
<dbReference type="GO" id="GO:0003824">
    <property type="term" value="F:catalytic activity"/>
    <property type="evidence" value="ECO:0007669"/>
    <property type="project" value="InterPro"/>
</dbReference>
<comment type="similarity">
    <text evidence="2">Belongs to the ATP-dependent AMP-binding enzyme family.</text>
</comment>
<dbReference type="Pfam" id="PF13193">
    <property type="entry name" value="AMP-binding_C"/>
    <property type="match status" value="4"/>
</dbReference>
<proteinExistence type="inferred from homology"/>
<dbReference type="Gene3D" id="3.30.300.30">
    <property type="match status" value="4"/>
</dbReference>
<dbReference type="GO" id="GO:0031177">
    <property type="term" value="F:phosphopantetheine binding"/>
    <property type="evidence" value="ECO:0007669"/>
    <property type="project" value="InterPro"/>
</dbReference>
<feature type="domain" description="Carrier" evidence="6">
    <location>
        <begin position="112"/>
        <end position="187"/>
    </location>
</feature>
<dbReference type="Pfam" id="PF00550">
    <property type="entry name" value="PP-binding"/>
    <property type="match status" value="4"/>
</dbReference>
<dbReference type="InterPro" id="IPR001242">
    <property type="entry name" value="Condensation_dom"/>
</dbReference>
<comment type="cofactor">
    <cofactor evidence="1">
        <name>pantetheine 4'-phosphate</name>
        <dbReference type="ChEBI" id="CHEBI:47942"/>
    </cofactor>
</comment>
<organism evidence="7 8">
    <name type="scientific">Streptomyces tateyamensis</name>
    <dbReference type="NCBI Taxonomy" id="565073"/>
    <lineage>
        <taxon>Bacteria</taxon>
        <taxon>Bacillati</taxon>
        <taxon>Actinomycetota</taxon>
        <taxon>Actinomycetes</taxon>
        <taxon>Kitasatosporales</taxon>
        <taxon>Streptomycetaceae</taxon>
        <taxon>Streptomyces</taxon>
    </lineage>
</organism>
<dbReference type="NCBIfam" id="NF003417">
    <property type="entry name" value="PRK04813.1"/>
    <property type="match status" value="4"/>
</dbReference>
<dbReference type="Gene3D" id="3.40.50.980">
    <property type="match status" value="6"/>
</dbReference>
<evidence type="ECO:0000256" key="4">
    <source>
        <dbReference type="ARBA" id="ARBA00022553"/>
    </source>
</evidence>
<dbReference type="GO" id="GO:0005829">
    <property type="term" value="C:cytosol"/>
    <property type="evidence" value="ECO:0007669"/>
    <property type="project" value="TreeGrafter"/>
</dbReference>
<keyword evidence="4" id="KW-0597">Phosphoprotein</keyword>
<accession>A0A2V4NYW2</accession>
<sequence>DQVKIRGYRIELGEIQNTLAAHPGVAEAVVLVRETVSPGEDGPGDRRLVGYYVPGEQPASAEELRAHLAHSLPEYMVPAALVALDAIPLTGNGKTDKRALPAPSVERSAGRVPADATEQLLCDLFAEVLGLPEVGVEESFFALGGHSLLVTKLVSRIRTAFEVELPVRAVFEAPTPAGLAERVPQAEGGRVQLAAGESERAAVVPLSYAQQRLWFLNRFEERREAYNIPICLRLTGPLDTAALRTALDDLMLRHESLRTVFPELDGEPHQLVRHEFGGILTEQELTEAELAEAVAAAARTVFDVTAELPLHAWLYRLGPEDHAFCLVMHHIVADGWSMAPLARDLATAYTARLAGAAPAWDELPVQYADYTLWQRELLGTETDPASLAAAQLDFWQRTLDELPPELRLPTDRPRPPVPSDLGGSVKFALAPEVYQQLTALARECGATVFMVLQAAVAALLGRLGAGTDIPLGTPVAGRTDEALEELIGFFVNTLVLRTDLTGDPSFRELVHRARETDLAAFAHQDLPFERLVEVLNPERAINRHPLFQVMLAFDERTSGPAFELPRITAAELLPPTETAKFDLAFNFSERAGSVEYATDLFDRASVELLVTRLLRLLTAVAADPGVRLSEVELLAEDERARILGDWNATERAGALPSFPELFEQQVRDTPDAVALVAVDEQLSYAELNRRANRLARELRARGAGPERCVALALPRTSLLAVAQLAVWKAGAAYLPLDPKAPADRTGHMVQDARPVLALATAATAGPLGDLPVLLLDELPADQPDTDLGHRPDPHHPAYVIYTSGSTGRPKGVLIEHQSLAELCAANRRMILDRHFAAGPVAAALTAGATFDSWLDAFSFLLGGHQVHLIDDQTRLDPRALVDYVTQQRIDFLDLTPSFATVLVEAGLLERPHRAPAVVSVGGEAVPAELWQRLHAAPGTVGLNYYGPTEFTVDAVTLSTEQSAVPLIGRPIDNSRAYLLDPHGNPVAPGVPGELHLAGSRLARGYLNRPDLTADRFRPDPFGAPGSRMYTTGDLARWTADGLIDFLGRTDDQVKIRGFRIELGEIQAVLAAHPQIVQAAVTARGGRLSAYLVPVAGAAPDHAELHRHAAAALPDYMVPSAFALLDELPLTAHGKLDQRRLPEPAQHRPTAGRPPRTKQERELCSLFGELLDVTEVSIDDSFFALGGHSLLVTKLVSRIRTALAVELPVRAVFEAPTVAELAVKLAAATGAGLPLVPARRPARLPLSYAQQRLWFLNRFADAGAAYNIPVALRLRGELDVPALRLALGDLLERHESLRTVFSEQDGAVLQRVLAEPGEVLELVDLAGEAELAEAVTAAAGEEFDLTTEIPVRAWLFRLSPTDHTLVLTLHHIAADGWSMAPLGRDLAAAYTARATGQPLGQRPLPVQYADYTLWQRELLGAEDDPDSLINAQLDHWRTALAGLPELIELPTDRPRPQQPDHRGGSVEFTLPHGPLAQLAARHEATVFMVLQAAVAALLSRLGAGTDLALGTPVAGRTDAALDELVGFFVNTLVLRTDLTGDPSFGELLDRVRRTDLAAFAHQDVPFERLVEVLNPERVLNRHPLFQVMLAFDTTPAPAAVDLPGLTAEPLDATARTAKFDLSFAFADGPDQLLHGAVEYAAELFDEDTVRLLAQRLVHLVEAAVAAPGTPLSALPLLTAGERRLVLEQWNDTARAVPATTVPALFAAQVARTPEAPAVRHAGTVLSYAELDARANRLAHLLVARGVRPEEFVALALPRDAELMVAVLGVLKAGAAYLPVDPAYPADRISYMLADAEPALILTHSQVAPATGPQLLLDDPAVRAELAALPDTPPVTGLLPDHPAYVIYTSGSTGRPKGVLVPHRNVAELAAWSFAELGAGALAEVLAATSLNFDVSVFEMFAPLLSGGCIEIVQDLLALLDRDWQGTLLSAVPSALAQLLAQRRGAPLAAELVVLAGEGLPAHTAAAIRAAVPGARLANFYGPTETTVYATAWQDDRPAAGAPPIGRPRHNTLAYVLDAHGSPVPPGVPGELFLAGGGLARGYLDRPALTAERFVPDPFGLPGSRMYRTGDIVHWTADGELQYRGRTDHQVKVRGFRIELGEIEDRLARHPQVAQAVVLVRETVLPGEDAPVDQRIVAYLVPREGAAPDDEELRAHAAQALPGYMVPSAFVLLAELPLNPSGKLDRAALPAPEHRVQAEGRAPRTARERRLAELFAQVLGVERVGLDDSFFTLGGHSLLVTRLVSRIRAELGVELPLRAVFEAPTVAGLTARLAAAQRARTALTRRPQRPERIPLSYAQQRLWFLNRFEESAATYNLPIALHLSGTLDGAALRAAVRDLVERHESLRTVFPEHQGEPYQQIVPMAEVGELVSAEHADVAAAARHRFDLTRELPLHGTLLRESAQEHTLVLTIHHIAADGLSLAPLAADLAAAYTARLAGAAPSWDDLPVQYADYTLWQRELLGTETDPESLISAQLDHWRSALAELPELIELPTDRPRPVESSNRGDLVEFALEPGALAELARRCDATPFMVAQAAVAALLGRLGAGTDIPLGTPVGGRTDGALDPLVGFFVNTLVLRTDLTGNPAFGELVARVKAVDLAAFAHQDVPFERLVEVLNPTRAMNRHPLFQVMVAFTPESTEQAPQLPGLSVTPVALGEESAKFDLSFTFSPDGGSVEFATDLFDRDTVARLADRLCRLLAAVAADPGLPLSEIELLTPAELTRILVDWNATEQGSPLPSFPELFEQQVRDTPDAVALVAVDEQLSYAELNRRANRLARELRARGAGPERCVALALPRTSHLVVAQLAVWKAGAAYLPLDPAAPASRTTQMLQDARPVLGLAIGRTAHTLDGLPVLLLDEPVPDHPDTDLGLRPDPNHPAYVIYTSGSTGRPKGVLIEHRSLSDLAGTNRRLLMERHFAGRKVGVALTAGVTFDAWIDPLSCLLGGHRVHLIDEETRLDPRAVVRHVTEHRLEFLDITPSFTAVLVEAGLLDQPEHAPALLWVGGEAVDPALWQRLRTAERTSTVNCYGPTETTVDAVMLDARACAEPLIGRPIDNGRAYVLDPHGNPVPPGVAGELHLAGAGLARGYLNRPDLTADRFRPDPFGAPGARMYTTGDLARWSADGLLEFLGRADDQVKIRGFRIELGEIQAVLTGHPDLARAAVLVRDGRIVAYLVPEQGRTLPEPEVLRKYTADALPDYMVPSDFVVLDELPLTAHGKLDQRRLPAPEHSRRTVGRAPRTERERQLCALLAELLELPEVWADDSFFALGGHSLLVTKLVSRIRTELGVELPVRTVFEAPTVAELAERLAGHQRPAAIPALLPLRRTGELRPLFCVHPGLAVGWGYANLLPHLPAELPVYAVQARGLAGPAELPTAIEEVAADYLTLVREVQPSGPYRLLGWSFGGLLAHQMAAQLRTAGEQVELLAVLDAYPDWRGFEPLPADADERTQLAEVLAGLGILPAGAEHEPPTPAPRLRFLEVLRAAYPELADLDAGTADRLVEVLLNFQRIAEPYRAPAQGGDLELFVATRTESTEHPKPAAWQALLSGALTVHQLEFGHAELASPAASARIAAALAERLNAR</sequence>
<dbReference type="InterPro" id="IPR009081">
    <property type="entry name" value="PP-bd_ACP"/>
</dbReference>
<evidence type="ECO:0000313" key="8">
    <source>
        <dbReference type="Proteomes" id="UP000248039"/>
    </source>
</evidence>
<dbReference type="FunFam" id="3.40.50.980:FF:000001">
    <property type="entry name" value="Non-ribosomal peptide synthetase"/>
    <property type="match status" value="3"/>
</dbReference>
<feature type="domain" description="Carrier" evidence="6">
    <location>
        <begin position="2200"/>
        <end position="2275"/>
    </location>
</feature>
<dbReference type="SUPFAM" id="SSF56801">
    <property type="entry name" value="Acetyl-CoA synthetase-like"/>
    <property type="match status" value="4"/>
</dbReference>
<feature type="non-terminal residue" evidence="7">
    <location>
        <position position="1"/>
    </location>
</feature>
<dbReference type="InterPro" id="IPR045851">
    <property type="entry name" value="AMP-bd_C_sf"/>
</dbReference>
<dbReference type="InterPro" id="IPR020845">
    <property type="entry name" value="AMP-binding_CS"/>
</dbReference>
<dbReference type="InterPro" id="IPR029058">
    <property type="entry name" value="AB_hydrolase_fold"/>
</dbReference>
<keyword evidence="3" id="KW-0596">Phosphopantetheine</keyword>
<dbReference type="SUPFAM" id="SSF52777">
    <property type="entry name" value="CoA-dependent acyltransferases"/>
    <property type="match status" value="6"/>
</dbReference>
<dbReference type="Gene3D" id="2.30.38.10">
    <property type="entry name" value="Luciferase, Domain 3"/>
    <property type="match status" value="3"/>
</dbReference>
<dbReference type="GO" id="GO:0043041">
    <property type="term" value="P:amino acid activation for nonribosomal peptide biosynthetic process"/>
    <property type="evidence" value="ECO:0007669"/>
    <property type="project" value="TreeGrafter"/>
</dbReference>
<dbReference type="InterPro" id="IPR006162">
    <property type="entry name" value="Ppantetheine_attach_site"/>
</dbReference>
<dbReference type="Gene3D" id="3.30.559.30">
    <property type="entry name" value="Nonribosomal peptide synthetase, condensation domain"/>
    <property type="match status" value="3"/>
</dbReference>
<dbReference type="FunFam" id="1.10.1200.10:FF:000016">
    <property type="entry name" value="Non-ribosomal peptide synthase"/>
    <property type="match status" value="4"/>
</dbReference>
<feature type="domain" description="Carrier" evidence="6">
    <location>
        <begin position="3233"/>
        <end position="3308"/>
    </location>
</feature>
<reference evidence="7 8" key="1">
    <citation type="submission" date="2018-03" db="EMBL/GenBank/DDBJ databases">
        <title>Bioinformatic expansion and discovery of thiopeptide antibiotics.</title>
        <authorList>
            <person name="Schwalen C.J."/>
            <person name="Hudson G.A."/>
            <person name="Mitchell D.A."/>
        </authorList>
    </citation>
    <scope>NUCLEOTIDE SEQUENCE [LARGE SCALE GENOMIC DNA]</scope>
    <source>
        <strain evidence="7 8">ATCC 21389</strain>
    </source>
</reference>
<dbReference type="InterPro" id="IPR023213">
    <property type="entry name" value="CAT-like_dom_sf"/>
</dbReference>
<dbReference type="InterPro" id="IPR001031">
    <property type="entry name" value="Thioesterase"/>
</dbReference>
<dbReference type="Pfam" id="PF00975">
    <property type="entry name" value="Thioesterase"/>
    <property type="match status" value="1"/>
</dbReference>
<dbReference type="SMART" id="SM00823">
    <property type="entry name" value="PKS_PP"/>
    <property type="match status" value="4"/>
</dbReference>
<dbReference type="GO" id="GO:0072330">
    <property type="term" value="P:monocarboxylic acid biosynthetic process"/>
    <property type="evidence" value="ECO:0007669"/>
    <property type="project" value="UniProtKB-ARBA"/>
</dbReference>
<dbReference type="Pfam" id="PF00501">
    <property type="entry name" value="AMP-binding"/>
    <property type="match status" value="3"/>
</dbReference>
<evidence type="ECO:0000256" key="2">
    <source>
        <dbReference type="ARBA" id="ARBA00006432"/>
    </source>
</evidence>
<evidence type="ECO:0000256" key="5">
    <source>
        <dbReference type="SAM" id="MobiDB-lite"/>
    </source>
</evidence>
<dbReference type="FunFam" id="3.30.559.30:FF:000001">
    <property type="entry name" value="Non-ribosomal peptide synthetase"/>
    <property type="match status" value="1"/>
</dbReference>
<dbReference type="SUPFAM" id="SSF53474">
    <property type="entry name" value="alpha/beta-Hydrolases"/>
    <property type="match status" value="1"/>
</dbReference>
<dbReference type="InterPro" id="IPR025110">
    <property type="entry name" value="AMP-bd_C"/>
</dbReference>
<dbReference type="EMBL" id="PYBW01000016">
    <property type="protein sequence ID" value="PYC87372.1"/>
    <property type="molecule type" value="Genomic_DNA"/>
</dbReference>
<evidence type="ECO:0000256" key="3">
    <source>
        <dbReference type="ARBA" id="ARBA00022450"/>
    </source>
</evidence>
<feature type="region of interest" description="Disordered" evidence="5">
    <location>
        <begin position="1135"/>
        <end position="1157"/>
    </location>
</feature>
<dbReference type="GO" id="GO:0017000">
    <property type="term" value="P:antibiotic biosynthetic process"/>
    <property type="evidence" value="ECO:0007669"/>
    <property type="project" value="UniProtKB-ARBA"/>
</dbReference>
<keyword evidence="8" id="KW-1185">Reference proteome</keyword>
<dbReference type="FunFam" id="3.40.50.12780:FF:000012">
    <property type="entry name" value="Non-ribosomal peptide synthetase"/>
    <property type="match status" value="1"/>
</dbReference>
<evidence type="ECO:0000256" key="1">
    <source>
        <dbReference type="ARBA" id="ARBA00001957"/>
    </source>
</evidence>
<dbReference type="InterPro" id="IPR010071">
    <property type="entry name" value="AA_adenyl_dom"/>
</dbReference>
<dbReference type="PANTHER" id="PTHR45527:SF1">
    <property type="entry name" value="FATTY ACID SYNTHASE"/>
    <property type="match status" value="1"/>
</dbReference>
<dbReference type="GO" id="GO:0008610">
    <property type="term" value="P:lipid biosynthetic process"/>
    <property type="evidence" value="ECO:0007669"/>
    <property type="project" value="UniProtKB-ARBA"/>
</dbReference>
<dbReference type="PROSITE" id="PS00455">
    <property type="entry name" value="AMP_BINDING"/>
    <property type="match status" value="3"/>
</dbReference>
<comment type="caution">
    <text evidence="7">The sequence shown here is derived from an EMBL/GenBank/DDBJ whole genome shotgun (WGS) entry which is preliminary data.</text>
</comment>
<dbReference type="Gene3D" id="1.10.1200.10">
    <property type="entry name" value="ACP-like"/>
    <property type="match status" value="3"/>
</dbReference>
<dbReference type="Pfam" id="PF00668">
    <property type="entry name" value="Condensation"/>
    <property type="match status" value="3"/>
</dbReference>
<dbReference type="GO" id="GO:0044550">
    <property type="term" value="P:secondary metabolite biosynthetic process"/>
    <property type="evidence" value="ECO:0007669"/>
    <property type="project" value="UniProtKB-ARBA"/>
</dbReference>
<dbReference type="InterPro" id="IPR020806">
    <property type="entry name" value="PKS_PP-bd"/>
</dbReference>
<name>A0A2V4NYW2_9ACTN</name>
<dbReference type="CDD" id="cd05930">
    <property type="entry name" value="A_NRPS"/>
    <property type="match status" value="3"/>
</dbReference>
<dbReference type="FunFam" id="2.30.38.10:FF:000001">
    <property type="entry name" value="Non-ribosomal peptide synthetase PvdI"/>
    <property type="match status" value="3"/>
</dbReference>
<dbReference type="Gene3D" id="3.30.559.10">
    <property type="entry name" value="Chloramphenicol acetyltransferase-like domain"/>
    <property type="match status" value="3"/>
</dbReference>
<dbReference type="Gene3D" id="3.40.50.1820">
    <property type="entry name" value="alpha/beta hydrolase"/>
    <property type="match status" value="1"/>
</dbReference>
<evidence type="ECO:0000259" key="6">
    <source>
        <dbReference type="PROSITE" id="PS50075"/>
    </source>
</evidence>
<gene>
    <name evidence="7" type="ORF">C7C46_05240</name>
</gene>
<dbReference type="CDD" id="cd19540">
    <property type="entry name" value="LCL_NRPS-like"/>
    <property type="match status" value="3"/>
</dbReference>
<evidence type="ECO:0000313" key="7">
    <source>
        <dbReference type="EMBL" id="PYC87372.1"/>
    </source>
</evidence>
<dbReference type="PANTHER" id="PTHR45527">
    <property type="entry name" value="NONRIBOSOMAL PEPTIDE SYNTHETASE"/>
    <property type="match status" value="1"/>
</dbReference>